<organism evidence="1 2">
    <name type="scientific">Candidatus Iainarchaeum sp</name>
    <dbReference type="NCBI Taxonomy" id="3101447"/>
    <lineage>
        <taxon>Archaea</taxon>
        <taxon>Candidatus Iainarchaeota</taxon>
        <taxon>Candidatus Iainarchaeia</taxon>
        <taxon>Candidatus Iainarchaeales</taxon>
        <taxon>Candidatus Iainarchaeaceae</taxon>
        <taxon>Candidatus Iainarchaeum</taxon>
    </lineage>
</organism>
<evidence type="ECO:0000313" key="1">
    <source>
        <dbReference type="EMBL" id="HIH09173.1"/>
    </source>
</evidence>
<reference evidence="2" key="1">
    <citation type="journal article" date="2020" name="bioRxiv">
        <title>A rank-normalized archaeal taxonomy based on genome phylogeny resolves widespread incomplete and uneven classifications.</title>
        <authorList>
            <person name="Rinke C."/>
            <person name="Chuvochina M."/>
            <person name="Mussig A.J."/>
            <person name="Chaumeil P.-A."/>
            <person name="Waite D.W."/>
            <person name="Whitman W.B."/>
            <person name="Parks D.H."/>
            <person name="Hugenholtz P."/>
        </authorList>
    </citation>
    <scope>NUCLEOTIDE SEQUENCE [LARGE SCALE GENOMIC DNA]</scope>
</reference>
<dbReference type="Proteomes" id="UP000565078">
    <property type="component" value="Unassembled WGS sequence"/>
</dbReference>
<proteinExistence type="predicted"/>
<evidence type="ECO:0000313" key="2">
    <source>
        <dbReference type="Proteomes" id="UP000565078"/>
    </source>
</evidence>
<comment type="caution">
    <text evidence="1">The sequence shown here is derived from an EMBL/GenBank/DDBJ whole genome shotgun (WGS) entry which is preliminary data.</text>
</comment>
<gene>
    <name evidence="1" type="ORF">HA254_00730</name>
</gene>
<name>A0A7J4IUJ2_9ARCH</name>
<dbReference type="EMBL" id="DUGC01000015">
    <property type="protein sequence ID" value="HIH09173.1"/>
    <property type="molecule type" value="Genomic_DNA"/>
</dbReference>
<dbReference type="AlphaFoldDB" id="A0A7J4IUJ2"/>
<sequence>MGLSKEQMMGIFIAVLMVGSILGVMTYSQPPQDSSPPPVTNNTPTKITYSASGVEGKVLQVFPTAVLLANTTEVSAGDAEAKIRSVPGVVGVSNGMFVQGQETNFRADLRVDSAGNFDEIAQKLGALGAIKDVTLYPQALVSVPQEVELKNEQSGLAQKQSFANSQVQAFVSMGTRTGDSIKISIQAEFSGQTLSNVLAIEESNPSTAQQIYFTDGNFTISSMESEFFIKSFADYSGNAKLESLSQLLRGQDENAQLQIADATGDTTVYFAQPNTIFPQDLNTFFTGFSGIKSFEINSGPAQDVNFASVAFDGDVDDYNAFKSSLVAGLNSLGFNVSVVKEPQRVLQAQLIAGSGDSLLGQVTSFSLANSLDSTVLQKAIIDANSVFIADANASFALKEGSFDAFVNTSRKAGDSVLLSLFIVGSPRAGIEQINAQEAGK</sequence>
<accession>A0A7J4IUJ2</accession>
<protein>
    <submittedName>
        <fullName evidence="1">Uncharacterized protein</fullName>
    </submittedName>
</protein>